<dbReference type="PANTHER" id="PTHR24413">
    <property type="entry name" value="SPECKLE-TYPE POZ PROTEIN"/>
    <property type="match status" value="1"/>
</dbReference>
<dbReference type="Pfam" id="PF00651">
    <property type="entry name" value="BTB"/>
    <property type="match status" value="1"/>
</dbReference>
<dbReference type="RefSeq" id="XP_011300990.1">
    <property type="nucleotide sequence ID" value="XM_011302688.1"/>
</dbReference>
<dbReference type="Gene3D" id="3.30.710.10">
    <property type="entry name" value="Potassium Channel Kv1.1, Chain A"/>
    <property type="match status" value="1"/>
</dbReference>
<accession>A0A9R1T1J2</accession>
<dbReference type="Proteomes" id="UP000694866">
    <property type="component" value="Unplaced"/>
</dbReference>
<dbReference type="KEGG" id="fas:105265279"/>
<dbReference type="GeneID" id="105265279"/>
<keyword evidence="2" id="KW-1185">Reference proteome</keyword>
<reference evidence="3" key="1">
    <citation type="submission" date="2025-08" db="UniProtKB">
        <authorList>
            <consortium name="RefSeq"/>
        </authorList>
    </citation>
    <scope>IDENTIFICATION</scope>
    <source>
        <strain evidence="3">USDA-PBARC FA_bdor</strain>
        <tissue evidence="3">Whole organism</tissue>
    </source>
</reference>
<organism evidence="2 3">
    <name type="scientific">Fopius arisanus</name>
    <dbReference type="NCBI Taxonomy" id="64838"/>
    <lineage>
        <taxon>Eukaryota</taxon>
        <taxon>Metazoa</taxon>
        <taxon>Ecdysozoa</taxon>
        <taxon>Arthropoda</taxon>
        <taxon>Hexapoda</taxon>
        <taxon>Insecta</taxon>
        <taxon>Pterygota</taxon>
        <taxon>Neoptera</taxon>
        <taxon>Endopterygota</taxon>
        <taxon>Hymenoptera</taxon>
        <taxon>Apocrita</taxon>
        <taxon>Ichneumonoidea</taxon>
        <taxon>Braconidae</taxon>
        <taxon>Opiinae</taxon>
        <taxon>Fopius</taxon>
    </lineage>
</organism>
<dbReference type="AlphaFoldDB" id="A0A9R1T1J2"/>
<name>A0A9R1T1J2_9HYME</name>
<dbReference type="InterPro" id="IPR011333">
    <property type="entry name" value="SKP1/BTB/POZ_sf"/>
</dbReference>
<gene>
    <name evidence="3" type="primary">LOC105265279</name>
</gene>
<dbReference type="PROSITE" id="PS50097">
    <property type="entry name" value="BTB"/>
    <property type="match status" value="1"/>
</dbReference>
<sequence length="308" mass="34852">MIRDPKSLNCDYTIPGSSMRGFLDMCGVNGSGSVVEDIVDVENLELDVHVGMKKNALQSHIEVCILDSNGSKYIPKRQVIKSQVHYIIPFNEKIVQEKSLLPNDSLTLLFVFNITTDILTQRLDQLPVLPMGNTLREDMEMILDNPDYADATITVGHRKFFILKAIVAARSSVFAAMFDNDMKELEEGNVDVTDMTEEVVEDVLRFIYTDRISRPDCEIIDLLYAAQKYDLKGLVMLMAQALVQDLTADNAAERLVIADRFELKDVKQTIIHFIEVHIKAVMQTDGYNKMAADYPYLALEIFETMALE</sequence>
<dbReference type="OrthoDB" id="10249567at2759"/>
<dbReference type="SUPFAM" id="SSF54695">
    <property type="entry name" value="POZ domain"/>
    <property type="match status" value="1"/>
</dbReference>
<protein>
    <submittedName>
        <fullName evidence="3">Protein roadkill-like</fullName>
    </submittedName>
</protein>
<dbReference type="Gene3D" id="1.25.40.420">
    <property type="match status" value="1"/>
</dbReference>
<evidence type="ECO:0000259" key="1">
    <source>
        <dbReference type="PROSITE" id="PS50097"/>
    </source>
</evidence>
<evidence type="ECO:0000313" key="3">
    <source>
        <dbReference type="RefSeq" id="XP_011300990.1"/>
    </source>
</evidence>
<feature type="domain" description="BTB" evidence="1">
    <location>
        <begin position="149"/>
        <end position="216"/>
    </location>
</feature>
<dbReference type="InterPro" id="IPR000210">
    <property type="entry name" value="BTB/POZ_dom"/>
</dbReference>
<evidence type="ECO:0000313" key="2">
    <source>
        <dbReference type="Proteomes" id="UP000694866"/>
    </source>
</evidence>
<proteinExistence type="predicted"/>
<dbReference type="SMART" id="SM00225">
    <property type="entry name" value="BTB"/>
    <property type="match status" value="1"/>
</dbReference>